<comment type="caution">
    <text evidence="2">The sequence shown here is derived from an EMBL/GenBank/DDBJ whole genome shotgun (WGS) entry which is preliminary data.</text>
</comment>
<protein>
    <submittedName>
        <fullName evidence="2">Uncharacterized protein</fullName>
    </submittedName>
</protein>
<gene>
    <name evidence="2" type="ORF">D9619_003986</name>
</gene>
<proteinExistence type="predicted"/>
<name>A0A8H5BNT0_9AGAR</name>
<feature type="region of interest" description="Disordered" evidence="1">
    <location>
        <begin position="18"/>
        <end position="38"/>
    </location>
</feature>
<accession>A0A8H5BNT0</accession>
<dbReference type="Proteomes" id="UP000567179">
    <property type="component" value="Unassembled WGS sequence"/>
</dbReference>
<feature type="region of interest" description="Disordered" evidence="1">
    <location>
        <begin position="156"/>
        <end position="198"/>
    </location>
</feature>
<dbReference type="EMBL" id="JAACJJ010000014">
    <property type="protein sequence ID" value="KAF5326747.1"/>
    <property type="molecule type" value="Genomic_DNA"/>
</dbReference>
<evidence type="ECO:0000313" key="2">
    <source>
        <dbReference type="EMBL" id="KAF5326747.1"/>
    </source>
</evidence>
<reference evidence="2 3" key="1">
    <citation type="journal article" date="2020" name="ISME J.">
        <title>Uncovering the hidden diversity of litter-decomposition mechanisms in mushroom-forming fungi.</title>
        <authorList>
            <person name="Floudas D."/>
            <person name="Bentzer J."/>
            <person name="Ahren D."/>
            <person name="Johansson T."/>
            <person name="Persson P."/>
            <person name="Tunlid A."/>
        </authorList>
    </citation>
    <scope>NUCLEOTIDE SEQUENCE [LARGE SCALE GENOMIC DNA]</scope>
    <source>
        <strain evidence="2 3">CBS 101986</strain>
    </source>
</reference>
<sequence>MATDDSNAALHNLKAELSRARSTADRLKDQLANSERPSRVLAQENTVLRQENEDLKEQLRLTAQQLAEAMAALGRAMEYIQHSVATVEGNELKSDGLSERNEVEVGVIAYDQKSMLGATDALAVLSCILSQEVAQTASSSAGATENVPYTTEPLVSPAPTGGQDKCGSMVTPQHAAPRTGTKPAMSKRRRTQVRAEVSSDKVMTALKSPKTRPARTVAAENPEMGTEKTTKTLVELYDEWARNMFVASPQADVLQQEVWHLYQSTFPTFSPGYPLCAAEELIHHMPAVFPGAKLMVVGTSDKKYVVSGIARK</sequence>
<evidence type="ECO:0000313" key="3">
    <source>
        <dbReference type="Proteomes" id="UP000567179"/>
    </source>
</evidence>
<dbReference type="AlphaFoldDB" id="A0A8H5BNT0"/>
<feature type="compositionally biased region" description="Basic and acidic residues" evidence="1">
    <location>
        <begin position="18"/>
        <end position="29"/>
    </location>
</feature>
<evidence type="ECO:0000256" key="1">
    <source>
        <dbReference type="SAM" id="MobiDB-lite"/>
    </source>
</evidence>
<keyword evidence="3" id="KW-1185">Reference proteome</keyword>
<organism evidence="2 3">
    <name type="scientific">Psilocybe cf. subviscida</name>
    <dbReference type="NCBI Taxonomy" id="2480587"/>
    <lineage>
        <taxon>Eukaryota</taxon>
        <taxon>Fungi</taxon>
        <taxon>Dikarya</taxon>
        <taxon>Basidiomycota</taxon>
        <taxon>Agaricomycotina</taxon>
        <taxon>Agaricomycetes</taxon>
        <taxon>Agaricomycetidae</taxon>
        <taxon>Agaricales</taxon>
        <taxon>Agaricineae</taxon>
        <taxon>Strophariaceae</taxon>
        <taxon>Psilocybe</taxon>
    </lineage>
</organism>